<evidence type="ECO:0000256" key="4">
    <source>
        <dbReference type="ARBA" id="ARBA00022553"/>
    </source>
</evidence>
<feature type="compositionally biased region" description="Acidic residues" evidence="15">
    <location>
        <begin position="1212"/>
        <end position="1226"/>
    </location>
</feature>
<dbReference type="InterPro" id="IPR021605">
    <property type="entry name" value="Pcf11_Clp1-ID"/>
</dbReference>
<keyword evidence="4" id="KW-0597">Phosphoprotein</keyword>
<keyword evidence="9" id="KW-0539">Nucleus</keyword>
<dbReference type="HOGENOM" id="CLU_000976_0_0_1"/>
<feature type="compositionally biased region" description="Basic and acidic residues" evidence="15">
    <location>
        <begin position="661"/>
        <end position="674"/>
    </location>
</feature>
<evidence type="ECO:0000256" key="5">
    <source>
        <dbReference type="ARBA" id="ARBA00022664"/>
    </source>
</evidence>
<dbReference type="FunFam" id="1.25.40.90:FF:000015">
    <property type="entry name" value="Pre-mRNA cleavage complex 2 protein Pcf11"/>
    <property type="match status" value="1"/>
</dbReference>
<dbReference type="GeneTree" id="ENSGT00440000034259"/>
<reference evidence="17 18" key="1">
    <citation type="journal article" date="2007" name="Nature">
        <title>The medaka draft genome and insights into vertebrate genome evolution.</title>
        <authorList>
            <person name="Kasahara M."/>
            <person name="Naruse K."/>
            <person name="Sasaki S."/>
            <person name="Nakatani Y."/>
            <person name="Qu W."/>
            <person name="Ahsan B."/>
            <person name="Yamada T."/>
            <person name="Nagayasu Y."/>
            <person name="Doi K."/>
            <person name="Kasai Y."/>
            <person name="Jindo T."/>
            <person name="Kobayashi D."/>
            <person name="Shimada A."/>
            <person name="Toyoda A."/>
            <person name="Kuroki Y."/>
            <person name="Fujiyama A."/>
            <person name="Sasaki T."/>
            <person name="Shimizu A."/>
            <person name="Asakawa S."/>
            <person name="Shimizu N."/>
            <person name="Hashimoto S."/>
            <person name="Yang J."/>
            <person name="Lee Y."/>
            <person name="Matsushima K."/>
            <person name="Sugano S."/>
            <person name="Sakaizumi M."/>
            <person name="Narita T."/>
            <person name="Ohishi K."/>
            <person name="Haga S."/>
            <person name="Ohta F."/>
            <person name="Nomoto H."/>
            <person name="Nogata K."/>
            <person name="Morishita T."/>
            <person name="Endo T."/>
            <person name="Shin-I T."/>
            <person name="Takeda H."/>
            <person name="Morishita S."/>
            <person name="Kohara Y."/>
        </authorList>
    </citation>
    <scope>NUCLEOTIDE SEQUENCE [LARGE SCALE GENOMIC DNA]</scope>
    <source>
        <strain evidence="17 18">Hd-rR</strain>
    </source>
</reference>
<evidence type="ECO:0000256" key="10">
    <source>
        <dbReference type="ARBA" id="ARBA00057101"/>
    </source>
</evidence>
<evidence type="ECO:0000256" key="11">
    <source>
        <dbReference type="ARBA" id="ARBA00063659"/>
    </source>
</evidence>
<evidence type="ECO:0000256" key="12">
    <source>
        <dbReference type="ARBA" id="ARBA00068814"/>
    </source>
</evidence>
<feature type="compositionally biased region" description="Pro residues" evidence="15">
    <location>
        <begin position="262"/>
        <end position="271"/>
    </location>
</feature>
<dbReference type="Ensembl" id="ENSORLT00000017215.2">
    <property type="protein sequence ID" value="ENSORLP00000017214.2"/>
    <property type="gene ID" value="ENSORLG00000013725.2"/>
</dbReference>
<dbReference type="InterPro" id="IPR045154">
    <property type="entry name" value="PCF11-like"/>
</dbReference>
<feature type="compositionally biased region" description="Basic and acidic residues" evidence="15">
    <location>
        <begin position="717"/>
        <end position="734"/>
    </location>
</feature>
<feature type="compositionally biased region" description="Basic and acidic residues" evidence="15">
    <location>
        <begin position="391"/>
        <end position="400"/>
    </location>
</feature>
<evidence type="ECO:0000256" key="15">
    <source>
        <dbReference type="SAM" id="MobiDB-lite"/>
    </source>
</evidence>
<dbReference type="SMART" id="SM00582">
    <property type="entry name" value="RPR"/>
    <property type="match status" value="1"/>
</dbReference>
<dbReference type="GO" id="GO:0005737">
    <property type="term" value="C:cytoplasm"/>
    <property type="evidence" value="ECO:0000318"/>
    <property type="project" value="GO_Central"/>
</dbReference>
<feature type="compositionally biased region" description="Basic residues" evidence="15">
    <location>
        <begin position="431"/>
        <end position="441"/>
    </location>
</feature>
<feature type="compositionally biased region" description="Basic and acidic residues" evidence="15">
    <location>
        <begin position="926"/>
        <end position="942"/>
    </location>
</feature>
<reference evidence="17" key="3">
    <citation type="submission" date="2025-09" db="UniProtKB">
        <authorList>
            <consortium name="Ensembl"/>
        </authorList>
    </citation>
    <scope>IDENTIFICATION</scope>
    <source>
        <strain evidence="17">Hd-rR</strain>
    </source>
</reference>
<feature type="region of interest" description="Disordered" evidence="15">
    <location>
        <begin position="632"/>
        <end position="943"/>
    </location>
</feature>
<dbReference type="Proteomes" id="UP000001038">
    <property type="component" value="Chromosome 14"/>
</dbReference>
<evidence type="ECO:0000256" key="1">
    <source>
        <dbReference type="ARBA" id="ARBA00004123"/>
    </source>
</evidence>
<dbReference type="eggNOG" id="KOG2071">
    <property type="taxonomic scope" value="Eukaryota"/>
</dbReference>
<feature type="compositionally biased region" description="Basic and acidic residues" evidence="15">
    <location>
        <begin position="486"/>
        <end position="551"/>
    </location>
</feature>
<dbReference type="Pfam" id="PF20827">
    <property type="entry name" value="PCF11_charged"/>
    <property type="match status" value="1"/>
</dbReference>
<dbReference type="SUPFAM" id="SSF48464">
    <property type="entry name" value="ENTH/VHS domain"/>
    <property type="match status" value="1"/>
</dbReference>
<feature type="coiled-coil region" evidence="14">
    <location>
        <begin position="201"/>
        <end position="228"/>
    </location>
</feature>
<dbReference type="InParanoid" id="H2MF44"/>
<evidence type="ECO:0000256" key="3">
    <source>
        <dbReference type="ARBA" id="ARBA00022499"/>
    </source>
</evidence>
<dbReference type="InterPro" id="IPR006569">
    <property type="entry name" value="CID_dom"/>
</dbReference>
<organism evidence="17 18">
    <name type="scientific">Oryzias latipes</name>
    <name type="common">Japanese rice fish</name>
    <name type="synonym">Japanese killifish</name>
    <dbReference type="NCBI Taxonomy" id="8090"/>
    <lineage>
        <taxon>Eukaryota</taxon>
        <taxon>Metazoa</taxon>
        <taxon>Chordata</taxon>
        <taxon>Craniata</taxon>
        <taxon>Vertebrata</taxon>
        <taxon>Euteleostomi</taxon>
        <taxon>Actinopterygii</taxon>
        <taxon>Neopterygii</taxon>
        <taxon>Teleostei</taxon>
        <taxon>Neoteleostei</taxon>
        <taxon>Acanthomorphata</taxon>
        <taxon>Ovalentaria</taxon>
        <taxon>Atherinomorphae</taxon>
        <taxon>Beloniformes</taxon>
        <taxon>Adrianichthyidae</taxon>
        <taxon>Oryziinae</taxon>
        <taxon>Oryzias</taxon>
    </lineage>
</organism>
<comment type="subcellular location">
    <subcellularLocation>
        <location evidence="1">Nucleus</location>
    </subcellularLocation>
</comment>
<evidence type="ECO:0000256" key="13">
    <source>
        <dbReference type="ARBA" id="ARBA00083113"/>
    </source>
</evidence>
<feature type="compositionally biased region" description="Basic and acidic residues" evidence="15">
    <location>
        <begin position="358"/>
        <end position="385"/>
    </location>
</feature>
<dbReference type="InterPro" id="IPR047415">
    <property type="entry name" value="Pcf11_CID"/>
</dbReference>
<feature type="compositionally biased region" description="Basic and acidic residues" evidence="15">
    <location>
        <begin position="782"/>
        <end position="808"/>
    </location>
</feature>
<dbReference type="Pfam" id="PF11526">
    <property type="entry name" value="Pfc11_Clp1_ID"/>
    <property type="match status" value="1"/>
</dbReference>
<gene>
    <name evidence="17" type="primary">pcf11</name>
</gene>
<dbReference type="GO" id="GO:0006369">
    <property type="term" value="P:termination of RNA polymerase II transcription"/>
    <property type="evidence" value="ECO:0000318"/>
    <property type="project" value="GO_Central"/>
</dbReference>
<dbReference type="STRING" id="8090.ENSORLP00000017214"/>
<keyword evidence="2" id="KW-0488">Methylation</keyword>
<comment type="subunit">
    <text evidence="11">Associates with the phosphorylated CTD domain of POLR2A /RNA polymerase II.</text>
</comment>
<keyword evidence="8 14" id="KW-0175">Coiled coil</keyword>
<evidence type="ECO:0000313" key="17">
    <source>
        <dbReference type="Ensembl" id="ENSORLP00000017214.2"/>
    </source>
</evidence>
<feature type="region of interest" description="Disordered" evidence="15">
    <location>
        <begin position="1415"/>
        <end position="1498"/>
    </location>
</feature>
<dbReference type="PROSITE" id="PS51391">
    <property type="entry name" value="CID"/>
    <property type="match status" value="1"/>
</dbReference>
<name>H2MF44_ORYLA</name>
<feature type="compositionally biased region" description="Pro residues" evidence="15">
    <location>
        <begin position="165"/>
        <end position="183"/>
    </location>
</feature>
<dbReference type="PANTHER" id="PTHR15921:SF3">
    <property type="entry name" value="PRE-MRNA CLEAVAGE COMPLEX 2 PROTEIN PCF11"/>
    <property type="match status" value="1"/>
</dbReference>
<dbReference type="GO" id="GO:0031124">
    <property type="term" value="P:mRNA 3'-end processing"/>
    <property type="evidence" value="ECO:0007669"/>
    <property type="project" value="InterPro"/>
</dbReference>
<proteinExistence type="predicted"/>
<feature type="compositionally biased region" description="Basic and acidic residues" evidence="15">
    <location>
        <begin position="312"/>
        <end position="339"/>
    </location>
</feature>
<feature type="compositionally biased region" description="Polar residues" evidence="15">
    <location>
        <begin position="1422"/>
        <end position="1434"/>
    </location>
</feature>
<keyword evidence="3" id="KW-1017">Isopeptide bond</keyword>
<keyword evidence="6" id="KW-0832">Ubl conjugation</keyword>
<feature type="region of interest" description="Disordered" evidence="15">
    <location>
        <begin position="234"/>
        <end position="582"/>
    </location>
</feature>
<keyword evidence="7" id="KW-0007">Acetylation</keyword>
<reference evidence="17" key="2">
    <citation type="submission" date="2025-08" db="UniProtKB">
        <authorList>
            <consortium name="Ensembl"/>
        </authorList>
    </citation>
    <scope>IDENTIFICATION</scope>
    <source>
        <strain evidence="17">Hd-rR</strain>
    </source>
</reference>
<dbReference type="Pfam" id="PF20845">
    <property type="entry name" value="Pcf11_helical"/>
    <property type="match status" value="1"/>
</dbReference>
<dbReference type="Gene3D" id="1.25.40.90">
    <property type="match status" value="1"/>
</dbReference>
<evidence type="ECO:0000256" key="6">
    <source>
        <dbReference type="ARBA" id="ARBA00022843"/>
    </source>
</evidence>
<evidence type="ECO:0000256" key="9">
    <source>
        <dbReference type="ARBA" id="ARBA00023242"/>
    </source>
</evidence>
<dbReference type="InterPro" id="IPR048832">
    <property type="entry name" value="PCF11_charged"/>
</dbReference>
<feature type="region of interest" description="Disordered" evidence="15">
    <location>
        <begin position="159"/>
        <end position="193"/>
    </location>
</feature>
<feature type="compositionally biased region" description="Low complexity" evidence="15">
    <location>
        <begin position="245"/>
        <end position="255"/>
    </location>
</feature>
<protein>
    <recommendedName>
        <fullName evidence="12">Pre-mRNA cleavage complex 2 protein Pcf11</fullName>
    </recommendedName>
    <alternativeName>
        <fullName evidence="13">Pre-mRNA cleavage complex II protein Pcf11</fullName>
    </alternativeName>
</protein>
<keyword evidence="18" id="KW-1185">Reference proteome</keyword>
<dbReference type="InterPro" id="IPR048830">
    <property type="entry name" value="PCF11_helical"/>
</dbReference>
<evidence type="ECO:0000256" key="7">
    <source>
        <dbReference type="ARBA" id="ARBA00022990"/>
    </source>
</evidence>
<dbReference type="PANTHER" id="PTHR15921">
    <property type="entry name" value="PRE-MRNA CLEAVAGE COMPLEX II"/>
    <property type="match status" value="1"/>
</dbReference>
<evidence type="ECO:0000259" key="16">
    <source>
        <dbReference type="PROSITE" id="PS51391"/>
    </source>
</evidence>
<feature type="region of interest" description="Disordered" evidence="15">
    <location>
        <begin position="1188"/>
        <end position="1229"/>
    </location>
</feature>
<keyword evidence="5" id="KW-0507">mRNA processing</keyword>
<sequence>MEDGAARQDACREYQSSLEDLTFNSKPHINMLTILAEENLQFAKDIVAIIEAQITKAPSSEKLPVLYLVDSIVKNVGGEYLAEFAKNLVTSFICVFEKVDENTRKSLFKLRSTWDEVFPTKKLYLLDVKVNSLDPAWPIKPLPPTVNSSIHINPKFFKQTEEAPSPQPAPAQPPPPVVTPKPPSATGQSSLTQEQLIRKQLLAKQKQLLELQQKKIELELEQTEAQLAIGFNLQQAPAGPPPAAPSLAPKPLSQSTSVIRPWIPPQPPTDPKLPTRDPRLNRPAPLTPAQSKEPPAPRKEVSPSVQNLAIIPEKRLPEKPVKPDRTRTFRKDILDEKSKNKLPKSVQNQREVAGPDPKVPEKKDPRLKKRPLERGPEPKEDEVKDKKRSSDKKERDDTPRSNKGKLHNGAAAKHEDVGDKAEPKSGGNARTHARKRTRSRSRSPNASPKRKDRRSPKSRPRSSSPSPHKPGKPRRVRPDNLTLNKPGHDERLAPKKNQADGRRPKRPAEERHGESRDSLRINDGGAKEGKEGHRWRSGWENKHLKSEESHPKAGPLRHKPYGGPARPSTPRTPKHRLSVDANLQIPEVLNSASKKDLLMRASKRVESGEISQEDFLNMAHQINHLFQYQEEKQLRSESWDGPGEFPTKKQTGQAHVSMPHPHMDPAELSYYEHKSKLKKTQVNHRTANEEWESQDSLEGGGDAEQAMHPPTHKFSRPPRDRPGERQSKEREDSRPPLAPMIEDYNHGKEFPTLKSLPDLRFRRRADPRKSSEREWTSPLERQLYKEKKGGYDAPRRYEARHSEPRRPEGAPLPEALPHRKCPSPVGLEGLAPHFRREPLSPPRQVNAPDSPVARFESPNSEHSDDGPLILDPHMPPQHMLTGAPFRPHGNSPGHTPPHDGVHPPRYGGPALIGPARPHPPGWTGGHIEEPHHQGPGRFDDGGPSHLMVDMTEPPQGPGRFGAPIGQQPVSGRGPGPIDGPVQHFEPSGPFGGPMGFHQQQRPPHFEDLSNQLRPPRLDNNVCFDRPNQPGPHFDMANAPVQGGGAHYDFIPGQQGPPRFGPQPNLQPHVRQMAPDVYNHPVPIQQNFAMTLQPFQEPMNPQFPPAPMATGNFNPHIGQPGPGSFYNPPAPNINMQQPVMASMNAPFLPPNQVSFEPQFPQAAASGEHFGQVDVESLLSKLISTGIIKPSQPDPALPASSGEPAAVAPPAAPEPEEEEDQEVEENDIPDLTGFSIDHMKLRYESVVTKLYTGNQCCLCSMRFSATQTDLYADHLDWHFRQNHADKQASKKVTHRRWYYTLTDWIEFEEIADLEERAKSHFFEKENEEVVQKTQAAAKEKEFQSVRATKDQVGESCEICQEPFETYWVEEEEDWFLKNAIKVDEKNFHPSCFEDYKKVSLPFLSVLCSSIFLRSPSPPPPPPLQSSYLDATPSPSKLMTEHPLGAFKTEQESTSCALEATSVKQEVEPPQETDCEPSCSEETVGGAPEAVVDSVPSEDPA</sequence>
<accession>H2MF44</accession>
<feature type="compositionally biased region" description="Basic and acidic residues" evidence="15">
    <location>
        <begin position="412"/>
        <end position="423"/>
    </location>
</feature>
<dbReference type="GO" id="GO:0005849">
    <property type="term" value="C:mRNA cleavage factor complex"/>
    <property type="evidence" value="ECO:0000318"/>
    <property type="project" value="GO_Central"/>
</dbReference>
<evidence type="ECO:0000256" key="14">
    <source>
        <dbReference type="SAM" id="Coils"/>
    </source>
</evidence>
<dbReference type="GO" id="GO:0000993">
    <property type="term" value="F:RNA polymerase II complex binding"/>
    <property type="evidence" value="ECO:0000318"/>
    <property type="project" value="GO_Central"/>
</dbReference>
<evidence type="ECO:0000313" key="18">
    <source>
        <dbReference type="Proteomes" id="UP000001038"/>
    </source>
</evidence>
<evidence type="ECO:0000256" key="8">
    <source>
        <dbReference type="ARBA" id="ARBA00023054"/>
    </source>
</evidence>
<dbReference type="CDD" id="cd16982">
    <property type="entry name" value="CID_Pcf11"/>
    <property type="match status" value="1"/>
</dbReference>
<dbReference type="Bgee" id="ENSORLG00000013725">
    <property type="expression patterns" value="Expressed in testis and 15 other cell types or tissues"/>
</dbReference>
<evidence type="ECO:0000256" key="2">
    <source>
        <dbReference type="ARBA" id="ARBA00022481"/>
    </source>
</evidence>
<dbReference type="GO" id="GO:0003729">
    <property type="term" value="F:mRNA binding"/>
    <property type="evidence" value="ECO:0000318"/>
    <property type="project" value="GO_Central"/>
</dbReference>
<dbReference type="Pfam" id="PF04818">
    <property type="entry name" value="CID"/>
    <property type="match status" value="1"/>
</dbReference>
<comment type="function">
    <text evidence="10">Component of pre-mRNA cleavage complex II, which promotes transcription termination by RNA polymerase II.</text>
</comment>
<feature type="domain" description="CID" evidence="16">
    <location>
        <begin position="6"/>
        <end position="134"/>
    </location>
</feature>
<feature type="compositionally biased region" description="Basic residues" evidence="15">
    <location>
        <begin position="448"/>
        <end position="460"/>
    </location>
</feature>
<dbReference type="InterPro" id="IPR008942">
    <property type="entry name" value="ENTH_VHS"/>
</dbReference>